<name>A2ERN0_TRIV3</name>
<dbReference type="Proteomes" id="UP000001542">
    <property type="component" value="Unassembled WGS sequence"/>
</dbReference>
<dbReference type="InParanoid" id="A2ERN0"/>
<reference evidence="2" key="1">
    <citation type="submission" date="2006-10" db="EMBL/GenBank/DDBJ databases">
        <authorList>
            <person name="Amadeo P."/>
            <person name="Zhao Q."/>
            <person name="Wortman J."/>
            <person name="Fraser-Liggett C."/>
            <person name="Carlton J."/>
        </authorList>
    </citation>
    <scope>NUCLEOTIDE SEQUENCE</scope>
    <source>
        <strain evidence="2">G3</strain>
    </source>
</reference>
<evidence type="ECO:0000313" key="3">
    <source>
        <dbReference type="Proteomes" id="UP000001542"/>
    </source>
</evidence>
<accession>A2ERN0</accession>
<keyword evidence="3" id="KW-1185">Reference proteome</keyword>
<dbReference type="RefSeq" id="XP_001316905.1">
    <property type="nucleotide sequence ID" value="XM_001316870.1"/>
</dbReference>
<dbReference type="AlphaFoldDB" id="A2ERN0"/>
<feature type="region of interest" description="Disordered" evidence="1">
    <location>
        <begin position="1"/>
        <end position="43"/>
    </location>
</feature>
<reference evidence="2" key="2">
    <citation type="journal article" date="2007" name="Science">
        <title>Draft genome sequence of the sexually transmitted pathogen Trichomonas vaginalis.</title>
        <authorList>
            <person name="Carlton J.M."/>
            <person name="Hirt R.P."/>
            <person name="Silva J.C."/>
            <person name="Delcher A.L."/>
            <person name="Schatz M."/>
            <person name="Zhao Q."/>
            <person name="Wortman J.R."/>
            <person name="Bidwell S.L."/>
            <person name="Alsmark U.C.M."/>
            <person name="Besteiro S."/>
            <person name="Sicheritz-Ponten T."/>
            <person name="Noel C.J."/>
            <person name="Dacks J.B."/>
            <person name="Foster P.G."/>
            <person name="Simillion C."/>
            <person name="Van de Peer Y."/>
            <person name="Miranda-Saavedra D."/>
            <person name="Barton G.J."/>
            <person name="Westrop G.D."/>
            <person name="Mueller S."/>
            <person name="Dessi D."/>
            <person name="Fiori P.L."/>
            <person name="Ren Q."/>
            <person name="Paulsen I."/>
            <person name="Zhang H."/>
            <person name="Bastida-Corcuera F.D."/>
            <person name="Simoes-Barbosa A."/>
            <person name="Brown M.T."/>
            <person name="Hayes R.D."/>
            <person name="Mukherjee M."/>
            <person name="Okumura C.Y."/>
            <person name="Schneider R."/>
            <person name="Smith A.J."/>
            <person name="Vanacova S."/>
            <person name="Villalvazo M."/>
            <person name="Haas B.J."/>
            <person name="Pertea M."/>
            <person name="Feldblyum T.V."/>
            <person name="Utterback T.R."/>
            <person name="Shu C.L."/>
            <person name="Osoegawa K."/>
            <person name="de Jong P.J."/>
            <person name="Hrdy I."/>
            <person name="Horvathova L."/>
            <person name="Zubacova Z."/>
            <person name="Dolezal P."/>
            <person name="Malik S.B."/>
            <person name="Logsdon J.M. Jr."/>
            <person name="Henze K."/>
            <person name="Gupta A."/>
            <person name="Wang C.C."/>
            <person name="Dunne R.L."/>
            <person name="Upcroft J.A."/>
            <person name="Upcroft P."/>
            <person name="White O."/>
            <person name="Salzberg S.L."/>
            <person name="Tang P."/>
            <person name="Chiu C.-H."/>
            <person name="Lee Y.-S."/>
            <person name="Embley T.M."/>
            <person name="Coombs G.H."/>
            <person name="Mottram J.C."/>
            <person name="Tachezy J."/>
            <person name="Fraser-Liggett C.M."/>
            <person name="Johnson P.J."/>
        </authorList>
    </citation>
    <scope>NUCLEOTIDE SEQUENCE [LARGE SCALE GENOMIC DNA]</scope>
    <source>
        <strain evidence="2">G3</strain>
    </source>
</reference>
<dbReference type="VEuPathDB" id="TrichDB:TVAGG3_0345020"/>
<evidence type="ECO:0000256" key="1">
    <source>
        <dbReference type="SAM" id="MobiDB-lite"/>
    </source>
</evidence>
<evidence type="ECO:0000313" key="2">
    <source>
        <dbReference type="EMBL" id="EAY04682.1"/>
    </source>
</evidence>
<proteinExistence type="predicted"/>
<dbReference type="KEGG" id="tva:4762545"/>
<protein>
    <submittedName>
        <fullName evidence="2">1810007E14Rik protein, putative</fullName>
    </submittedName>
</protein>
<gene>
    <name evidence="2" type="ORF">TVAG_474800</name>
</gene>
<organism evidence="2 3">
    <name type="scientific">Trichomonas vaginalis (strain ATCC PRA-98 / G3)</name>
    <dbReference type="NCBI Taxonomy" id="412133"/>
    <lineage>
        <taxon>Eukaryota</taxon>
        <taxon>Metamonada</taxon>
        <taxon>Parabasalia</taxon>
        <taxon>Trichomonadida</taxon>
        <taxon>Trichomonadidae</taxon>
        <taxon>Trichomonas</taxon>
    </lineage>
</organism>
<sequence>MSHQGPHECPKDGPHGGHDCHCEGKKDGPHGGPGHECHKGEHKDCGCHGSPKDGPHGGPNEGPHH</sequence>
<dbReference type="EMBL" id="DS113468">
    <property type="protein sequence ID" value="EAY04682.1"/>
    <property type="molecule type" value="Genomic_DNA"/>
</dbReference>